<accession>R7T766</accession>
<reference evidence="3" key="1">
    <citation type="submission" date="2012-12" db="EMBL/GenBank/DDBJ databases">
        <authorList>
            <person name="Hellsten U."/>
            <person name="Grimwood J."/>
            <person name="Chapman J.A."/>
            <person name="Shapiro H."/>
            <person name="Aerts A."/>
            <person name="Otillar R.P."/>
            <person name="Terry A.Y."/>
            <person name="Boore J.L."/>
            <person name="Simakov O."/>
            <person name="Marletaz F."/>
            <person name="Cho S.-J."/>
            <person name="Edsinger-Gonzales E."/>
            <person name="Havlak P."/>
            <person name="Kuo D.-H."/>
            <person name="Larsson T."/>
            <person name="Lv J."/>
            <person name="Arendt D."/>
            <person name="Savage R."/>
            <person name="Osoegawa K."/>
            <person name="de Jong P."/>
            <person name="Lindberg D.R."/>
            <person name="Seaver E.C."/>
            <person name="Weisblat D.A."/>
            <person name="Putnam N.H."/>
            <person name="Grigoriev I.V."/>
            <person name="Rokhsar D.S."/>
        </authorList>
    </citation>
    <scope>NUCLEOTIDE SEQUENCE</scope>
    <source>
        <strain evidence="3">I ESC-2004</strain>
    </source>
</reference>
<evidence type="ECO:0000313" key="2">
    <source>
        <dbReference type="EnsemblMetazoa" id="CapteP192171"/>
    </source>
</evidence>
<protein>
    <submittedName>
        <fullName evidence="1 2">Uncharacterized protein</fullName>
    </submittedName>
</protein>
<dbReference type="HOGENOM" id="CLU_1898222_0_0_1"/>
<dbReference type="OrthoDB" id="5860246at2759"/>
<name>R7T766_CAPTE</name>
<organism evidence="1">
    <name type="scientific">Capitella teleta</name>
    <name type="common">Polychaete worm</name>
    <dbReference type="NCBI Taxonomy" id="283909"/>
    <lineage>
        <taxon>Eukaryota</taxon>
        <taxon>Metazoa</taxon>
        <taxon>Spiralia</taxon>
        <taxon>Lophotrochozoa</taxon>
        <taxon>Annelida</taxon>
        <taxon>Polychaeta</taxon>
        <taxon>Sedentaria</taxon>
        <taxon>Scolecida</taxon>
        <taxon>Capitellidae</taxon>
        <taxon>Capitella</taxon>
    </lineage>
</organism>
<gene>
    <name evidence="1" type="ORF">CAPTEDRAFT_192171</name>
</gene>
<keyword evidence="3" id="KW-1185">Reference proteome</keyword>
<evidence type="ECO:0000313" key="3">
    <source>
        <dbReference type="Proteomes" id="UP000014760"/>
    </source>
</evidence>
<dbReference type="EnsemblMetazoa" id="CapteT192171">
    <property type="protein sequence ID" value="CapteP192171"/>
    <property type="gene ID" value="CapteG192171"/>
</dbReference>
<dbReference type="EMBL" id="AMQN01014852">
    <property type="status" value="NOT_ANNOTATED_CDS"/>
    <property type="molecule type" value="Genomic_DNA"/>
</dbReference>
<evidence type="ECO:0000313" key="1">
    <source>
        <dbReference type="EMBL" id="ELT89430.1"/>
    </source>
</evidence>
<reference evidence="2" key="3">
    <citation type="submission" date="2015-06" db="UniProtKB">
        <authorList>
            <consortium name="EnsemblMetazoa"/>
        </authorList>
    </citation>
    <scope>IDENTIFICATION</scope>
</reference>
<dbReference type="Proteomes" id="UP000014760">
    <property type="component" value="Unassembled WGS sequence"/>
</dbReference>
<dbReference type="EMBL" id="KB311362">
    <property type="protein sequence ID" value="ELT89430.1"/>
    <property type="molecule type" value="Genomic_DNA"/>
</dbReference>
<dbReference type="EMBL" id="AMQN01014851">
    <property type="status" value="NOT_ANNOTATED_CDS"/>
    <property type="molecule type" value="Genomic_DNA"/>
</dbReference>
<proteinExistence type="predicted"/>
<sequence length="134" mass="15892">MSWLLKIHRTARLERLLVIVRKRCTHPWRGLPHWTHMMCNKRTRGYQMCNKRTRGFQMCNKRTRGYQMQMMTDEESQPLRSFGVGCSCNRWQQSDEKQTKKKDCFGLGVCISLMLKVGTISKLITTCVMSKYHN</sequence>
<dbReference type="AlphaFoldDB" id="R7T766"/>
<reference evidence="1 3" key="2">
    <citation type="journal article" date="2013" name="Nature">
        <title>Insights into bilaterian evolution from three spiralian genomes.</title>
        <authorList>
            <person name="Simakov O."/>
            <person name="Marletaz F."/>
            <person name="Cho S.J."/>
            <person name="Edsinger-Gonzales E."/>
            <person name="Havlak P."/>
            <person name="Hellsten U."/>
            <person name="Kuo D.H."/>
            <person name="Larsson T."/>
            <person name="Lv J."/>
            <person name="Arendt D."/>
            <person name="Savage R."/>
            <person name="Osoegawa K."/>
            <person name="de Jong P."/>
            <person name="Grimwood J."/>
            <person name="Chapman J.A."/>
            <person name="Shapiro H."/>
            <person name="Aerts A."/>
            <person name="Otillar R.P."/>
            <person name="Terry A.Y."/>
            <person name="Boore J.L."/>
            <person name="Grigoriev I.V."/>
            <person name="Lindberg D.R."/>
            <person name="Seaver E.C."/>
            <person name="Weisblat D.A."/>
            <person name="Putnam N.H."/>
            <person name="Rokhsar D.S."/>
        </authorList>
    </citation>
    <scope>NUCLEOTIDE SEQUENCE</scope>
    <source>
        <strain evidence="1 3">I ESC-2004</strain>
    </source>
</reference>